<dbReference type="GO" id="GO:0000156">
    <property type="term" value="F:phosphorelay response regulator activity"/>
    <property type="evidence" value="ECO:0007669"/>
    <property type="project" value="TreeGrafter"/>
</dbReference>
<reference evidence="11" key="1">
    <citation type="submission" date="2016-06" db="EMBL/GenBank/DDBJ databases">
        <authorList>
            <person name="de Vries S.P.W."/>
            <person name="Hadjirin N.F."/>
            <person name="Lay E.M."/>
            <person name="Zadoks R.N."/>
            <person name="Peacock S.J."/>
            <person name="Parkhill J."/>
            <person name="Grant A.J."/>
            <person name="Mcdougall S."/>
            <person name="Holmes M.A."/>
        </authorList>
    </citation>
    <scope>NUCLEOTIDE SEQUENCE [LARGE SCALE GENOMIC DNA]</scope>
    <source>
        <strain evidence="11">NZ1587</strain>
    </source>
</reference>
<evidence type="ECO:0000313" key="11">
    <source>
        <dbReference type="Proteomes" id="UP000182015"/>
    </source>
</evidence>
<dbReference type="InterPro" id="IPR001867">
    <property type="entry name" value="OmpR/PhoB-type_DNA-bd"/>
</dbReference>
<evidence type="ECO:0000256" key="6">
    <source>
        <dbReference type="PROSITE-ProRule" id="PRU00169"/>
    </source>
</evidence>
<dbReference type="CDD" id="cd17574">
    <property type="entry name" value="REC_OmpR"/>
    <property type="match status" value="1"/>
</dbReference>
<dbReference type="InterPro" id="IPR039420">
    <property type="entry name" value="WalR-like"/>
</dbReference>
<dbReference type="GO" id="GO:0006355">
    <property type="term" value="P:regulation of DNA-templated transcription"/>
    <property type="evidence" value="ECO:0007669"/>
    <property type="project" value="InterPro"/>
</dbReference>
<dbReference type="EMBL" id="LZDD01000002">
    <property type="protein sequence ID" value="OJF71701.1"/>
    <property type="molecule type" value="Genomic_DNA"/>
</dbReference>
<dbReference type="InterPro" id="IPR036388">
    <property type="entry name" value="WH-like_DNA-bd_sf"/>
</dbReference>
<dbReference type="GO" id="GO:0032993">
    <property type="term" value="C:protein-DNA complex"/>
    <property type="evidence" value="ECO:0007669"/>
    <property type="project" value="TreeGrafter"/>
</dbReference>
<keyword evidence="11" id="KW-1185">Reference proteome</keyword>
<feature type="domain" description="OmpR/PhoB-type" evidence="9">
    <location>
        <begin position="125"/>
        <end position="219"/>
    </location>
</feature>
<evidence type="ECO:0008006" key="12">
    <source>
        <dbReference type="Google" id="ProtNLM"/>
    </source>
</evidence>
<keyword evidence="1 6" id="KW-0597">Phosphoprotein</keyword>
<dbReference type="PANTHER" id="PTHR48111:SF2">
    <property type="entry name" value="RESPONSE REGULATOR SAER"/>
    <property type="match status" value="1"/>
</dbReference>
<dbReference type="PROSITE" id="PS50110">
    <property type="entry name" value="RESPONSE_REGULATORY"/>
    <property type="match status" value="1"/>
</dbReference>
<dbReference type="AlphaFoldDB" id="A0A1L8MLU2"/>
<accession>A0A1L8MLU2</accession>
<evidence type="ECO:0000256" key="4">
    <source>
        <dbReference type="ARBA" id="ARBA00023125"/>
    </source>
</evidence>
<protein>
    <recommendedName>
        <fullName evidence="12">DNA-binding response regulator</fullName>
    </recommendedName>
</protein>
<evidence type="ECO:0000313" key="10">
    <source>
        <dbReference type="EMBL" id="OJF71701.1"/>
    </source>
</evidence>
<sequence length="219" mass="25475">MTPYHLLICDDEQEIIDILKLYLQSGHMQVLEAHDGLEAWQIIQQEKVDLAIIDLMMPKMDGYQLIAKIRESHTFPCLILSAKTQLEDKLQVYDLGAIDYITKPFEPKEVVAKVKAQLSIRQGHENKIVLDEVTLDLDQVIVSKNEQHYPLTAVEFTILQMLMASPKQVFTKAQLYEKAWQQDYSYDDNSLRVIMSRLRDKVGSKHIETIRGLGYRWKR</sequence>
<name>A0A1L8MLU2_9STRE</name>
<keyword evidence="5" id="KW-0804">Transcription</keyword>
<dbReference type="PROSITE" id="PS51755">
    <property type="entry name" value="OMPR_PHOB"/>
    <property type="match status" value="1"/>
</dbReference>
<dbReference type="STRING" id="1856638.A9Q68_06855"/>
<dbReference type="RefSeq" id="WP_071793955.1">
    <property type="nucleotide sequence ID" value="NZ_LZDD01000002.1"/>
</dbReference>
<dbReference type="InterPro" id="IPR001789">
    <property type="entry name" value="Sig_transdc_resp-reg_receiver"/>
</dbReference>
<evidence type="ECO:0000256" key="2">
    <source>
        <dbReference type="ARBA" id="ARBA00023012"/>
    </source>
</evidence>
<dbReference type="Pfam" id="PF00072">
    <property type="entry name" value="Response_reg"/>
    <property type="match status" value="1"/>
</dbReference>
<dbReference type="Pfam" id="PF00486">
    <property type="entry name" value="Trans_reg_C"/>
    <property type="match status" value="1"/>
</dbReference>
<dbReference type="InterPro" id="IPR011006">
    <property type="entry name" value="CheY-like_superfamily"/>
</dbReference>
<feature type="DNA-binding region" description="OmpR/PhoB-type" evidence="7">
    <location>
        <begin position="125"/>
        <end position="219"/>
    </location>
</feature>
<dbReference type="SMART" id="SM00448">
    <property type="entry name" value="REC"/>
    <property type="match status" value="1"/>
</dbReference>
<evidence type="ECO:0000259" key="8">
    <source>
        <dbReference type="PROSITE" id="PS50110"/>
    </source>
</evidence>
<keyword evidence="2" id="KW-0902">Two-component regulatory system</keyword>
<evidence type="ECO:0000256" key="3">
    <source>
        <dbReference type="ARBA" id="ARBA00023015"/>
    </source>
</evidence>
<evidence type="ECO:0000259" key="9">
    <source>
        <dbReference type="PROSITE" id="PS51755"/>
    </source>
</evidence>
<feature type="modified residue" description="4-aspartylphosphate" evidence="6">
    <location>
        <position position="54"/>
    </location>
</feature>
<dbReference type="Gene3D" id="3.40.50.2300">
    <property type="match status" value="1"/>
</dbReference>
<keyword evidence="3" id="KW-0805">Transcription regulation</keyword>
<dbReference type="GO" id="GO:0000976">
    <property type="term" value="F:transcription cis-regulatory region binding"/>
    <property type="evidence" value="ECO:0007669"/>
    <property type="project" value="TreeGrafter"/>
</dbReference>
<dbReference type="OrthoDB" id="9790442at2"/>
<dbReference type="CDD" id="cd00383">
    <property type="entry name" value="trans_reg_C"/>
    <property type="match status" value="1"/>
</dbReference>
<dbReference type="PANTHER" id="PTHR48111">
    <property type="entry name" value="REGULATOR OF RPOS"/>
    <property type="match status" value="1"/>
</dbReference>
<organism evidence="10 11">
    <name type="scientific">Streptococcus bovimastitidis</name>
    <dbReference type="NCBI Taxonomy" id="1856638"/>
    <lineage>
        <taxon>Bacteria</taxon>
        <taxon>Bacillati</taxon>
        <taxon>Bacillota</taxon>
        <taxon>Bacilli</taxon>
        <taxon>Lactobacillales</taxon>
        <taxon>Streptococcaceae</taxon>
        <taxon>Streptococcus</taxon>
    </lineage>
</organism>
<dbReference type="SUPFAM" id="SSF52172">
    <property type="entry name" value="CheY-like"/>
    <property type="match status" value="1"/>
</dbReference>
<feature type="domain" description="Response regulatory" evidence="8">
    <location>
        <begin position="5"/>
        <end position="118"/>
    </location>
</feature>
<evidence type="ECO:0000256" key="1">
    <source>
        <dbReference type="ARBA" id="ARBA00022553"/>
    </source>
</evidence>
<dbReference type="Gene3D" id="1.10.10.10">
    <property type="entry name" value="Winged helix-like DNA-binding domain superfamily/Winged helix DNA-binding domain"/>
    <property type="match status" value="1"/>
</dbReference>
<dbReference type="GO" id="GO:0005829">
    <property type="term" value="C:cytosol"/>
    <property type="evidence" value="ECO:0007669"/>
    <property type="project" value="TreeGrafter"/>
</dbReference>
<keyword evidence="4 7" id="KW-0238">DNA-binding</keyword>
<evidence type="ECO:0000256" key="5">
    <source>
        <dbReference type="ARBA" id="ARBA00023163"/>
    </source>
</evidence>
<dbReference type="SMART" id="SM00862">
    <property type="entry name" value="Trans_reg_C"/>
    <property type="match status" value="1"/>
</dbReference>
<dbReference type="Proteomes" id="UP000182015">
    <property type="component" value="Unassembled WGS sequence"/>
</dbReference>
<comment type="caution">
    <text evidence="10">The sequence shown here is derived from an EMBL/GenBank/DDBJ whole genome shotgun (WGS) entry which is preliminary data.</text>
</comment>
<gene>
    <name evidence="10" type="ORF">A9Q68_06855</name>
</gene>
<evidence type="ECO:0000256" key="7">
    <source>
        <dbReference type="PROSITE-ProRule" id="PRU01091"/>
    </source>
</evidence>
<proteinExistence type="predicted"/>